<dbReference type="RefSeq" id="WP_113944896.1">
    <property type="nucleotide sequence ID" value="NZ_JBHEEG010000001.1"/>
</dbReference>
<evidence type="ECO:0000313" key="1">
    <source>
        <dbReference type="EMBL" id="RBO95058.1"/>
    </source>
</evidence>
<gene>
    <name evidence="1" type="ORF">DFR47_104426</name>
</gene>
<name>A0A366E0T6_9HYPH</name>
<reference evidence="1 2" key="1">
    <citation type="submission" date="2018-06" db="EMBL/GenBank/DDBJ databases">
        <title>Genomic Encyclopedia of Type Strains, Phase IV (KMG-IV): sequencing the most valuable type-strain genomes for metagenomic binning, comparative biology and taxonomic classification.</title>
        <authorList>
            <person name="Goeker M."/>
        </authorList>
    </citation>
    <scope>NUCLEOTIDE SEQUENCE [LARGE SCALE GENOMIC DNA]</scope>
    <source>
        <strain evidence="1 2">DSM 25619</strain>
    </source>
</reference>
<sequence length="104" mass="11455">MSDTNPDSNEVFLIIADAWKEGESDPVNVHILFKSEPEEDVIQAALEILASEGFAEAEISEIGTLKEQPEEEPYLSGYNTALSGQVAMIEFDGSSEEDEDEDEE</sequence>
<evidence type="ECO:0008006" key="3">
    <source>
        <dbReference type="Google" id="ProtNLM"/>
    </source>
</evidence>
<organism evidence="1 2">
    <name type="scientific">Pseudochrobactrum asaccharolyticum</name>
    <dbReference type="NCBI Taxonomy" id="354351"/>
    <lineage>
        <taxon>Bacteria</taxon>
        <taxon>Pseudomonadati</taxon>
        <taxon>Pseudomonadota</taxon>
        <taxon>Alphaproteobacteria</taxon>
        <taxon>Hyphomicrobiales</taxon>
        <taxon>Brucellaceae</taxon>
        <taxon>Pseudochrobactrum</taxon>
    </lineage>
</organism>
<dbReference type="AlphaFoldDB" id="A0A366E0T6"/>
<comment type="caution">
    <text evidence="1">The sequence shown here is derived from an EMBL/GenBank/DDBJ whole genome shotgun (WGS) entry which is preliminary data.</text>
</comment>
<dbReference type="Proteomes" id="UP000252893">
    <property type="component" value="Unassembled WGS sequence"/>
</dbReference>
<dbReference type="EMBL" id="QNRH01000004">
    <property type="protein sequence ID" value="RBO95058.1"/>
    <property type="molecule type" value="Genomic_DNA"/>
</dbReference>
<proteinExistence type="predicted"/>
<evidence type="ECO:0000313" key="2">
    <source>
        <dbReference type="Proteomes" id="UP000252893"/>
    </source>
</evidence>
<protein>
    <recommendedName>
        <fullName evidence="3">Transcriptional regulator</fullName>
    </recommendedName>
</protein>
<dbReference type="OrthoDB" id="8452182at2"/>
<keyword evidence="2" id="KW-1185">Reference proteome</keyword>
<accession>A0A366E0T6</accession>